<dbReference type="Proteomes" id="UP000199413">
    <property type="component" value="Unassembled WGS sequence"/>
</dbReference>
<evidence type="ECO:0000313" key="4">
    <source>
        <dbReference type="Proteomes" id="UP000199413"/>
    </source>
</evidence>
<evidence type="ECO:0000256" key="1">
    <source>
        <dbReference type="SAM" id="MobiDB-lite"/>
    </source>
</evidence>
<dbReference type="SUPFAM" id="SSF50494">
    <property type="entry name" value="Trypsin-like serine proteases"/>
    <property type="match status" value="1"/>
</dbReference>
<feature type="signal peptide" evidence="2">
    <location>
        <begin position="1"/>
        <end position="39"/>
    </location>
</feature>
<keyword evidence="4" id="KW-1185">Reference proteome</keyword>
<feature type="chain" id="PRO_5008745939" description="Trypsin" evidence="2">
    <location>
        <begin position="40"/>
        <end position="443"/>
    </location>
</feature>
<dbReference type="InterPro" id="IPR018114">
    <property type="entry name" value="TRYPSIN_HIS"/>
</dbReference>
<dbReference type="InterPro" id="IPR009003">
    <property type="entry name" value="Peptidase_S1_PA"/>
</dbReference>
<dbReference type="GO" id="GO:0006508">
    <property type="term" value="P:proteolysis"/>
    <property type="evidence" value="ECO:0007669"/>
    <property type="project" value="InterPro"/>
</dbReference>
<gene>
    <name evidence="3" type="ORF">GA0070624_4186</name>
</gene>
<sequence length="443" mass="46727">MTPIRSPRTHPARRISLAAALAFVLIVPTLATSSLTAAAAPSGPEVVSSDPQSTDNLDPALLSEMRRQNDLEPALHAIWDEQLKTPRSGFAGVAYEGEGLSVYWKGDLTPGMRAALARAQNWGAVAVKPAAYSEAELHAAGEKIHKTIRRHRGSEIQSVGYKPDGSGLELTRGPEVVDPRSATDSRSVGRAKTPVAQILKEAGVTVPVTVVDATEPLDLLSSRLDDSPPWNGGGRWESWRGLDKRGVCTTGFGVHANGRSYVLSAGHCATPPDVAYQGTYGSSAFDEMGPIYDDDWRSDLLMINAPGWYLIFDGTTTTSNTKGVRSWGYWAAGQLVCQSGRSSGTVCGIKQVQSQGLEVSCTTPDSDGDCGSVIEGVIRSTQVDGATAARPGDSGGPVFTLDGTGVRAKGIVVGGGGTTLYFQDWADVIRVYGAYPNTNSSTS</sequence>
<dbReference type="AlphaFoldDB" id="A0A1C6SNW2"/>
<dbReference type="InterPro" id="IPR033116">
    <property type="entry name" value="TRYPSIN_SER"/>
</dbReference>
<dbReference type="EMBL" id="FMHV01000002">
    <property type="protein sequence ID" value="SCL31013.1"/>
    <property type="molecule type" value="Genomic_DNA"/>
</dbReference>
<feature type="region of interest" description="Disordered" evidence="1">
    <location>
        <begin position="157"/>
        <end position="189"/>
    </location>
</feature>
<evidence type="ECO:0000256" key="2">
    <source>
        <dbReference type="SAM" id="SignalP"/>
    </source>
</evidence>
<dbReference type="STRING" id="568872.GA0070624_4186"/>
<evidence type="ECO:0000313" key="3">
    <source>
        <dbReference type="EMBL" id="SCL31013.1"/>
    </source>
</evidence>
<dbReference type="GO" id="GO:0004252">
    <property type="term" value="F:serine-type endopeptidase activity"/>
    <property type="evidence" value="ECO:0007669"/>
    <property type="project" value="InterPro"/>
</dbReference>
<dbReference type="Gene3D" id="2.40.10.10">
    <property type="entry name" value="Trypsin-like serine proteases"/>
    <property type="match status" value="2"/>
</dbReference>
<dbReference type="PROSITE" id="PS00134">
    <property type="entry name" value="TRYPSIN_HIS"/>
    <property type="match status" value="1"/>
</dbReference>
<accession>A0A1C6SNW2</accession>
<dbReference type="InterPro" id="IPR043504">
    <property type="entry name" value="Peptidase_S1_PA_chymotrypsin"/>
</dbReference>
<protein>
    <recommendedName>
        <fullName evidence="5">Trypsin</fullName>
    </recommendedName>
</protein>
<keyword evidence="2" id="KW-0732">Signal</keyword>
<dbReference type="RefSeq" id="WP_091343549.1">
    <property type="nucleotide sequence ID" value="NZ_FMHV01000002.1"/>
</dbReference>
<name>A0A1C6SNW2_9ACTN</name>
<reference evidence="4" key="1">
    <citation type="submission" date="2016-06" db="EMBL/GenBank/DDBJ databases">
        <authorList>
            <person name="Varghese N."/>
            <person name="Submissions Spin"/>
        </authorList>
    </citation>
    <scope>NUCLEOTIDE SEQUENCE [LARGE SCALE GENOMIC DNA]</scope>
    <source>
        <strain evidence="4">DSM 45431</strain>
    </source>
</reference>
<proteinExistence type="predicted"/>
<evidence type="ECO:0008006" key="5">
    <source>
        <dbReference type="Google" id="ProtNLM"/>
    </source>
</evidence>
<dbReference type="OrthoDB" id="5994822at2"/>
<dbReference type="PROSITE" id="PS00135">
    <property type="entry name" value="TRYPSIN_SER"/>
    <property type="match status" value="1"/>
</dbReference>
<organism evidence="3 4">
    <name type="scientific">Micromonospora rhizosphaerae</name>
    <dbReference type="NCBI Taxonomy" id="568872"/>
    <lineage>
        <taxon>Bacteria</taxon>
        <taxon>Bacillati</taxon>
        <taxon>Actinomycetota</taxon>
        <taxon>Actinomycetes</taxon>
        <taxon>Micromonosporales</taxon>
        <taxon>Micromonosporaceae</taxon>
        <taxon>Micromonospora</taxon>
    </lineage>
</organism>